<evidence type="ECO:0000313" key="4">
    <source>
        <dbReference type="Proteomes" id="UP000520814"/>
    </source>
</evidence>
<feature type="domain" description="UspA" evidence="2">
    <location>
        <begin position="156"/>
        <end position="297"/>
    </location>
</feature>
<dbReference type="AlphaFoldDB" id="A0A7W9W5J8"/>
<evidence type="ECO:0000256" key="1">
    <source>
        <dbReference type="ARBA" id="ARBA00008791"/>
    </source>
</evidence>
<keyword evidence="4" id="KW-1185">Reference proteome</keyword>
<gene>
    <name evidence="3" type="ORF">HNQ39_002345</name>
</gene>
<dbReference type="RefSeq" id="WP_184195732.1">
    <property type="nucleotide sequence ID" value="NZ_JACHGW010000002.1"/>
</dbReference>
<evidence type="ECO:0000259" key="2">
    <source>
        <dbReference type="Pfam" id="PF00582"/>
    </source>
</evidence>
<dbReference type="Pfam" id="PF00582">
    <property type="entry name" value="Usp"/>
    <property type="match status" value="2"/>
</dbReference>
<feature type="domain" description="UspA" evidence="2">
    <location>
        <begin position="2"/>
        <end position="144"/>
    </location>
</feature>
<dbReference type="Proteomes" id="UP000520814">
    <property type="component" value="Unassembled WGS sequence"/>
</dbReference>
<protein>
    <submittedName>
        <fullName evidence="3">Nucleotide-binding universal stress UspA family protein</fullName>
    </submittedName>
</protein>
<dbReference type="InterPro" id="IPR006016">
    <property type="entry name" value="UspA"/>
</dbReference>
<organism evidence="3 4">
    <name type="scientific">Armatimonas rosea</name>
    <dbReference type="NCBI Taxonomy" id="685828"/>
    <lineage>
        <taxon>Bacteria</taxon>
        <taxon>Bacillati</taxon>
        <taxon>Armatimonadota</taxon>
        <taxon>Armatimonadia</taxon>
        <taxon>Armatimonadales</taxon>
        <taxon>Armatimonadaceae</taxon>
        <taxon>Armatimonas</taxon>
    </lineage>
</organism>
<sequence length="304" mass="31740">MKIVLGVDSRTPEANAPVVSLLKRLAFADSEVEVVHVVAPPVFPGGELLPVLSGLIASQYENTEWPDASAATAHVAETLGSLYPVTETVVTGNPAETLLRTAERAGARLLALNASHDPAWKTVFIGSVARAAALGAQESVLLARPDALENRPLHAVFATDHSPYADQCATLLGELLPQGIAELTVLTAFPIATLREQLTHRGEAGIAEGAQLEHTLRTRNADTIARLDAAFGDAAPVMQSRVVDKPISEAIAEAMAETNADLLILGAHGHSVVERLVAGSVSLHHALSSPYSVLLLRPAGSAGA</sequence>
<dbReference type="PANTHER" id="PTHR46268">
    <property type="entry name" value="STRESS RESPONSE PROTEIN NHAX"/>
    <property type="match status" value="1"/>
</dbReference>
<dbReference type="SUPFAM" id="SSF52402">
    <property type="entry name" value="Adenine nucleotide alpha hydrolases-like"/>
    <property type="match status" value="2"/>
</dbReference>
<dbReference type="PANTHER" id="PTHR46268:SF6">
    <property type="entry name" value="UNIVERSAL STRESS PROTEIN UP12"/>
    <property type="match status" value="1"/>
</dbReference>
<reference evidence="3 4" key="1">
    <citation type="submission" date="2020-08" db="EMBL/GenBank/DDBJ databases">
        <title>Genomic Encyclopedia of Type Strains, Phase IV (KMG-IV): sequencing the most valuable type-strain genomes for metagenomic binning, comparative biology and taxonomic classification.</title>
        <authorList>
            <person name="Goeker M."/>
        </authorList>
    </citation>
    <scope>NUCLEOTIDE SEQUENCE [LARGE SCALE GENOMIC DNA]</scope>
    <source>
        <strain evidence="3 4">DSM 23562</strain>
    </source>
</reference>
<dbReference type="CDD" id="cd00293">
    <property type="entry name" value="USP-like"/>
    <property type="match status" value="2"/>
</dbReference>
<accession>A0A7W9W5J8</accession>
<proteinExistence type="inferred from homology"/>
<comment type="caution">
    <text evidence="3">The sequence shown here is derived from an EMBL/GenBank/DDBJ whole genome shotgun (WGS) entry which is preliminary data.</text>
</comment>
<dbReference type="InterPro" id="IPR014729">
    <property type="entry name" value="Rossmann-like_a/b/a_fold"/>
</dbReference>
<dbReference type="EMBL" id="JACHGW010000002">
    <property type="protein sequence ID" value="MBB6050554.1"/>
    <property type="molecule type" value="Genomic_DNA"/>
</dbReference>
<dbReference type="Gene3D" id="3.40.50.620">
    <property type="entry name" value="HUPs"/>
    <property type="match status" value="2"/>
</dbReference>
<evidence type="ECO:0000313" key="3">
    <source>
        <dbReference type="EMBL" id="MBB6050554.1"/>
    </source>
</evidence>
<comment type="similarity">
    <text evidence="1">Belongs to the universal stress protein A family.</text>
</comment>
<name>A0A7W9W5J8_ARMRO</name>